<keyword evidence="6" id="KW-0862">Zinc</keyword>
<dbReference type="Gene3D" id="2.170.270.10">
    <property type="entry name" value="SET domain"/>
    <property type="match status" value="1"/>
</dbReference>
<protein>
    <recommendedName>
        <fullName evidence="12">SET and MYND domain-containing protein 4</fullName>
    </recommendedName>
</protein>
<dbReference type="Gene3D" id="6.10.140.2220">
    <property type="match status" value="1"/>
</dbReference>
<dbReference type="GO" id="GO:0042826">
    <property type="term" value="F:histone deacetylase binding"/>
    <property type="evidence" value="ECO:0007669"/>
    <property type="project" value="TreeGrafter"/>
</dbReference>
<evidence type="ECO:0000256" key="5">
    <source>
        <dbReference type="ARBA" id="ARBA00022771"/>
    </source>
</evidence>
<dbReference type="InterPro" id="IPR011990">
    <property type="entry name" value="TPR-like_helical_dom_sf"/>
</dbReference>
<dbReference type="EMBL" id="JALNTZ010000007">
    <property type="protein sequence ID" value="KAJ3645434.1"/>
    <property type="molecule type" value="Genomic_DNA"/>
</dbReference>
<evidence type="ECO:0000259" key="8">
    <source>
        <dbReference type="PROSITE" id="PS50280"/>
    </source>
</evidence>
<keyword evidence="4" id="KW-0479">Metal-binding</keyword>
<dbReference type="PANTHER" id="PTHR46165">
    <property type="entry name" value="SET AND MYND DOMAIN-CONTAINING PROTEIN 4"/>
    <property type="match status" value="1"/>
</dbReference>
<keyword evidence="1" id="KW-0489">Methyltransferase</keyword>
<proteinExistence type="predicted"/>
<dbReference type="Pfam" id="PF00856">
    <property type="entry name" value="SET"/>
    <property type="match status" value="1"/>
</dbReference>
<evidence type="ECO:0000256" key="4">
    <source>
        <dbReference type="ARBA" id="ARBA00022723"/>
    </source>
</evidence>
<dbReference type="PROSITE" id="PS01360">
    <property type="entry name" value="ZF_MYND_1"/>
    <property type="match status" value="1"/>
</dbReference>
<dbReference type="SUPFAM" id="SSF82199">
    <property type="entry name" value="SET domain"/>
    <property type="match status" value="1"/>
</dbReference>
<dbReference type="GO" id="GO:0008276">
    <property type="term" value="F:protein methyltransferase activity"/>
    <property type="evidence" value="ECO:0007669"/>
    <property type="project" value="UniProtKB-ARBA"/>
</dbReference>
<evidence type="ECO:0000259" key="9">
    <source>
        <dbReference type="PROSITE" id="PS50865"/>
    </source>
</evidence>
<gene>
    <name evidence="10" type="ORF">Zmor_023092</name>
</gene>
<evidence type="ECO:0000313" key="10">
    <source>
        <dbReference type="EMBL" id="KAJ3645434.1"/>
    </source>
</evidence>
<feature type="domain" description="MYND-type" evidence="9">
    <location>
        <begin position="218"/>
        <end position="257"/>
    </location>
</feature>
<dbReference type="InterPro" id="IPR046341">
    <property type="entry name" value="SET_dom_sf"/>
</dbReference>
<dbReference type="GO" id="GO:0008170">
    <property type="term" value="F:N-methyltransferase activity"/>
    <property type="evidence" value="ECO:0007669"/>
    <property type="project" value="UniProtKB-ARBA"/>
</dbReference>
<dbReference type="Proteomes" id="UP001168821">
    <property type="component" value="Unassembled WGS sequence"/>
</dbReference>
<evidence type="ECO:0000256" key="1">
    <source>
        <dbReference type="ARBA" id="ARBA00022603"/>
    </source>
</evidence>
<organism evidence="10 11">
    <name type="scientific">Zophobas morio</name>
    <dbReference type="NCBI Taxonomy" id="2755281"/>
    <lineage>
        <taxon>Eukaryota</taxon>
        <taxon>Metazoa</taxon>
        <taxon>Ecdysozoa</taxon>
        <taxon>Arthropoda</taxon>
        <taxon>Hexapoda</taxon>
        <taxon>Insecta</taxon>
        <taxon>Pterygota</taxon>
        <taxon>Neoptera</taxon>
        <taxon>Endopterygota</taxon>
        <taxon>Coleoptera</taxon>
        <taxon>Polyphaga</taxon>
        <taxon>Cucujiformia</taxon>
        <taxon>Tenebrionidae</taxon>
        <taxon>Zophobas</taxon>
    </lineage>
</organism>
<dbReference type="InterPro" id="IPR001214">
    <property type="entry name" value="SET_dom"/>
</dbReference>
<dbReference type="Gene3D" id="1.25.40.10">
    <property type="entry name" value="Tetratricopeptide repeat domain"/>
    <property type="match status" value="1"/>
</dbReference>
<dbReference type="GO" id="GO:0032259">
    <property type="term" value="P:methylation"/>
    <property type="evidence" value="ECO:0007669"/>
    <property type="project" value="UniProtKB-KW"/>
</dbReference>
<dbReference type="InterPro" id="IPR052097">
    <property type="entry name" value="SET-MYND_domain_protein"/>
</dbReference>
<evidence type="ECO:0000256" key="6">
    <source>
        <dbReference type="ARBA" id="ARBA00022833"/>
    </source>
</evidence>
<keyword evidence="2" id="KW-0808">Transferase</keyword>
<keyword evidence="3" id="KW-0949">S-adenosyl-L-methionine</keyword>
<name>A0AA38I2L7_9CUCU</name>
<sequence>MDIHVELWKKLAEYPDFDLSTYLNKFMSLSSNLDQINFVYDELEKHSAFPQFHKDGKNDITSIAVRHEGNKLYKKNLFSNAFNCYTVSILAAKTKEVLALAYANRSAALLKMGLYKESLTDIGRALVNGYPNKAKLTARQDYCNMFKKPILPAYEKVPKIRNVERHPFIQSAKNCVEIRRNERFGRHVVATRDIKIGEVVVVEQPFAFKLLDQELVYCHECLELCYCNIPCDHCTRSLYCSTTCKDKAFSDYHKYECPLLHSIKGIPGSNESVLLPLKLIFQNGQKFFTEVPPSPGVYRSDRLREIRDLQTHLDTTDPFTVFEKCALVAGIVHLVKNHSSFLESAFSEEHLKENLFKVMLICELNSVEITEFTPKDNTDIFEKQQIGAGLYSFCSLFNHSCCNNVAKNFHGNTIVLRAVNSIKKGEQCFVNYSSNYLVDLKPFRQGYLTQHKFFTCTCRACEEDWPIFTPIDFQANIALHSCDCFNLLLPVVVITGGANVAYVKEKLKLFISEMQKKEKKLPPSRNYSLTKYALLQCYNVLGNKRRV</sequence>
<evidence type="ECO:0000256" key="2">
    <source>
        <dbReference type="ARBA" id="ARBA00022679"/>
    </source>
</evidence>
<feature type="domain" description="SET" evidence="8">
    <location>
        <begin position="174"/>
        <end position="433"/>
    </location>
</feature>
<evidence type="ECO:0000256" key="3">
    <source>
        <dbReference type="ARBA" id="ARBA00022691"/>
    </source>
</evidence>
<accession>A0AA38I2L7</accession>
<dbReference type="GO" id="GO:0005634">
    <property type="term" value="C:nucleus"/>
    <property type="evidence" value="ECO:0007669"/>
    <property type="project" value="TreeGrafter"/>
</dbReference>
<dbReference type="InterPro" id="IPR002893">
    <property type="entry name" value="Znf_MYND"/>
</dbReference>
<dbReference type="GO" id="GO:0008270">
    <property type="term" value="F:zinc ion binding"/>
    <property type="evidence" value="ECO:0007669"/>
    <property type="project" value="UniProtKB-KW"/>
</dbReference>
<dbReference type="PANTHER" id="PTHR46165:SF6">
    <property type="entry name" value="SET AND MYND DOMAIN-CONTAINING PROTEIN 4-LIKE PROTEIN"/>
    <property type="match status" value="1"/>
</dbReference>
<dbReference type="AlphaFoldDB" id="A0AA38I2L7"/>
<dbReference type="Gene3D" id="1.10.220.160">
    <property type="match status" value="1"/>
</dbReference>
<keyword evidence="5 7" id="KW-0863">Zinc-finger</keyword>
<evidence type="ECO:0000313" key="11">
    <source>
        <dbReference type="Proteomes" id="UP001168821"/>
    </source>
</evidence>
<reference evidence="10" key="1">
    <citation type="journal article" date="2023" name="G3 (Bethesda)">
        <title>Whole genome assemblies of Zophobas morio and Tenebrio molitor.</title>
        <authorList>
            <person name="Kaur S."/>
            <person name="Stinson S.A."/>
            <person name="diCenzo G.C."/>
        </authorList>
    </citation>
    <scope>NUCLEOTIDE SEQUENCE</scope>
    <source>
        <strain evidence="10">QUZm001</strain>
    </source>
</reference>
<evidence type="ECO:0000256" key="7">
    <source>
        <dbReference type="PROSITE-ProRule" id="PRU00134"/>
    </source>
</evidence>
<evidence type="ECO:0008006" key="12">
    <source>
        <dbReference type="Google" id="ProtNLM"/>
    </source>
</evidence>
<dbReference type="PROSITE" id="PS50865">
    <property type="entry name" value="ZF_MYND_2"/>
    <property type="match status" value="1"/>
</dbReference>
<dbReference type="SUPFAM" id="SSF48452">
    <property type="entry name" value="TPR-like"/>
    <property type="match status" value="1"/>
</dbReference>
<keyword evidence="11" id="KW-1185">Reference proteome</keyword>
<dbReference type="GO" id="GO:0005737">
    <property type="term" value="C:cytoplasm"/>
    <property type="evidence" value="ECO:0007669"/>
    <property type="project" value="TreeGrafter"/>
</dbReference>
<dbReference type="GO" id="GO:0008757">
    <property type="term" value="F:S-adenosylmethionine-dependent methyltransferase activity"/>
    <property type="evidence" value="ECO:0007669"/>
    <property type="project" value="UniProtKB-ARBA"/>
</dbReference>
<dbReference type="PROSITE" id="PS50280">
    <property type="entry name" value="SET"/>
    <property type="match status" value="1"/>
</dbReference>
<comment type="caution">
    <text evidence="10">The sequence shown here is derived from an EMBL/GenBank/DDBJ whole genome shotgun (WGS) entry which is preliminary data.</text>
</comment>